<dbReference type="PANTHER" id="PTHR12941:SF10">
    <property type="entry name" value="ER MEMBRANE PROTEIN COMPLEX SUBUNIT 8_9 HOMOLOG"/>
    <property type="match status" value="1"/>
</dbReference>
<organism evidence="1 2">
    <name type="scientific">Conidiobolus coronatus (strain ATCC 28846 / CBS 209.66 / NRRL 28638)</name>
    <name type="common">Delacroixia coronata</name>
    <dbReference type="NCBI Taxonomy" id="796925"/>
    <lineage>
        <taxon>Eukaryota</taxon>
        <taxon>Fungi</taxon>
        <taxon>Fungi incertae sedis</taxon>
        <taxon>Zoopagomycota</taxon>
        <taxon>Entomophthoromycotina</taxon>
        <taxon>Entomophthoromycetes</taxon>
        <taxon>Entomophthorales</taxon>
        <taxon>Ancylistaceae</taxon>
        <taxon>Conidiobolus</taxon>
    </lineage>
</organism>
<dbReference type="Proteomes" id="UP000070444">
    <property type="component" value="Unassembled WGS sequence"/>
</dbReference>
<protein>
    <submittedName>
        <fullName evidence="1">Uncharacterized protein</fullName>
    </submittedName>
</protein>
<dbReference type="STRING" id="796925.A0A137NVY9"/>
<gene>
    <name evidence="1" type="ORF">CONCODRAFT_87216</name>
</gene>
<proteinExistence type="predicted"/>
<dbReference type="EMBL" id="KQ964672">
    <property type="protein sequence ID" value="KXN66973.1"/>
    <property type="molecule type" value="Genomic_DNA"/>
</dbReference>
<accession>A0A137NVY9</accession>
<reference evidence="1 2" key="1">
    <citation type="journal article" date="2015" name="Genome Biol. Evol.">
        <title>Phylogenomic analyses indicate that early fungi evolved digesting cell walls of algal ancestors of land plants.</title>
        <authorList>
            <person name="Chang Y."/>
            <person name="Wang S."/>
            <person name="Sekimoto S."/>
            <person name="Aerts A.L."/>
            <person name="Choi C."/>
            <person name="Clum A."/>
            <person name="LaButti K.M."/>
            <person name="Lindquist E.A."/>
            <person name="Yee Ngan C."/>
            <person name="Ohm R.A."/>
            <person name="Salamov A.A."/>
            <person name="Grigoriev I.V."/>
            <person name="Spatafora J.W."/>
            <person name="Berbee M.L."/>
        </authorList>
    </citation>
    <scope>NUCLEOTIDE SEQUENCE [LARGE SCALE GENOMIC DNA]</scope>
    <source>
        <strain evidence="1 2">NRRL 28638</strain>
    </source>
</reference>
<dbReference type="PANTHER" id="PTHR12941">
    <property type="entry name" value="ER MEMBRANE PROTEIN COMPLEX"/>
    <property type="match status" value="1"/>
</dbReference>
<sequence length="200" mass="22346">MSKRLQFVSPQSYRKIVAHSFRFQNNNVFGFLLGKLNNEAYTVHDYTPVSHNWTSLSPITEAALQQVTIHAKEKNLSILGLYYASEDLNGTEFPDHLKLLMNQLSANNTTGDSEFKPILLTIDPSKLSNIGQEVVLIGYTLTKDQYTPIELSTSVITPGELEQIPGLIKSLDSRASAPTINDFESSLDNVDDVNWLDQTI</sequence>
<dbReference type="AlphaFoldDB" id="A0A137NVY9"/>
<dbReference type="Pfam" id="PF03665">
    <property type="entry name" value="UPF0172"/>
    <property type="match status" value="1"/>
</dbReference>
<evidence type="ECO:0000313" key="2">
    <source>
        <dbReference type="Proteomes" id="UP000070444"/>
    </source>
</evidence>
<dbReference type="InterPro" id="IPR005366">
    <property type="entry name" value="EMC8/9"/>
</dbReference>
<evidence type="ECO:0000313" key="1">
    <source>
        <dbReference type="EMBL" id="KXN66973.1"/>
    </source>
</evidence>
<name>A0A137NVY9_CONC2</name>
<dbReference type="GO" id="GO:0072546">
    <property type="term" value="C:EMC complex"/>
    <property type="evidence" value="ECO:0007669"/>
    <property type="project" value="InterPro"/>
</dbReference>
<dbReference type="OrthoDB" id="194468at2759"/>
<dbReference type="Gene3D" id="3.40.140.10">
    <property type="entry name" value="Cytidine Deaminase, domain 2"/>
    <property type="match status" value="1"/>
</dbReference>
<keyword evidence="2" id="KW-1185">Reference proteome</keyword>